<keyword evidence="5 6" id="KW-0012">Acyltransferase</keyword>
<dbReference type="Gene3D" id="2.160.10.10">
    <property type="entry name" value="Hexapeptide repeat proteins"/>
    <property type="match status" value="1"/>
</dbReference>
<protein>
    <submittedName>
        <fullName evidence="6">UDP-3-O-[3-hydroxymyristoyl] glucosamine N-acyltransferase</fullName>
    </submittedName>
</protein>
<evidence type="ECO:0000256" key="1">
    <source>
        <dbReference type="ARBA" id="ARBA00022516"/>
    </source>
</evidence>
<accession>A0A4R8MGM8</accession>
<dbReference type="CDD" id="cd03352">
    <property type="entry name" value="LbH_LpxD"/>
    <property type="match status" value="1"/>
</dbReference>
<dbReference type="Gene3D" id="3.40.1390.10">
    <property type="entry name" value="MurE/MurF, N-terminal domain"/>
    <property type="match status" value="1"/>
</dbReference>
<dbReference type="NCBIfam" id="TIGR01853">
    <property type="entry name" value="lipid_A_lpxD"/>
    <property type="match status" value="1"/>
</dbReference>
<proteinExistence type="predicted"/>
<dbReference type="PANTHER" id="PTHR43378:SF2">
    <property type="entry name" value="UDP-3-O-ACYLGLUCOSAMINE N-ACYLTRANSFERASE 1, MITOCHONDRIAL-RELATED"/>
    <property type="match status" value="1"/>
</dbReference>
<dbReference type="Pfam" id="PF00132">
    <property type="entry name" value="Hexapep"/>
    <property type="match status" value="2"/>
</dbReference>
<dbReference type="GO" id="GO:0009245">
    <property type="term" value="P:lipid A biosynthetic process"/>
    <property type="evidence" value="ECO:0007669"/>
    <property type="project" value="UniProtKB-KW"/>
</dbReference>
<keyword evidence="1" id="KW-0444">Lipid biosynthesis</keyword>
<evidence type="ECO:0000313" key="7">
    <source>
        <dbReference type="Proteomes" id="UP000295066"/>
    </source>
</evidence>
<reference evidence="6 7" key="1">
    <citation type="submission" date="2019-03" db="EMBL/GenBank/DDBJ databases">
        <title>Genomic Encyclopedia of Type Strains, Phase IV (KMG-IV): sequencing the most valuable type-strain genomes for metagenomic binning, comparative biology and taxonomic classification.</title>
        <authorList>
            <person name="Goeker M."/>
        </authorList>
    </citation>
    <scope>NUCLEOTIDE SEQUENCE [LARGE SCALE GENOMIC DNA]</scope>
    <source>
        <strain evidence="6 7">DSM 25964</strain>
    </source>
</reference>
<dbReference type="InterPro" id="IPR011004">
    <property type="entry name" value="Trimer_LpxA-like_sf"/>
</dbReference>
<keyword evidence="3 6" id="KW-0808">Transferase</keyword>
<dbReference type="GO" id="GO:0016020">
    <property type="term" value="C:membrane"/>
    <property type="evidence" value="ECO:0007669"/>
    <property type="project" value="GOC"/>
</dbReference>
<gene>
    <name evidence="6" type="ORF">C8D99_101240</name>
</gene>
<name>A0A4R8MGM8_9BACT</name>
<dbReference type="RefSeq" id="WP_133955485.1">
    <property type="nucleotide sequence ID" value="NZ_SORI01000001.1"/>
</dbReference>
<sequence length="355" mass="36460">MKSEKKSLGDIARLLGGTVIGDPAAELNRAASPAGALAGDICAVWEVRDLEKIQGGVHILASPDAFVSRSGLTGISVKDPRAAFPVLLSLFQPVRKGRGVHPSAVISPGAVVSPDAWIGPLCVVEDGAVIGEGVRLRANVFVGEGCVLGAGTVVEPGAVLLEKVRTGKDCLIHGGAVLGCDGFGILPAAEGNGPVKIPQLGGVVLGDEVEIGACTTVDRGTLDDTVVGSFTKVDDHAHIAHNAVIGKNCIVVAMTGIAGSAVLEDNVIMAARSGVKDHARIGRGATVAANAGAIKDVPPGAVVSGFPARDHRENFRVQAAQQRLPELLLRVRKLEQAVFSPDESRPEKKKNGDGK</sequence>
<evidence type="ECO:0000313" key="6">
    <source>
        <dbReference type="EMBL" id="TDY65090.1"/>
    </source>
</evidence>
<evidence type="ECO:0000256" key="4">
    <source>
        <dbReference type="ARBA" id="ARBA00023098"/>
    </source>
</evidence>
<dbReference type="InterPro" id="IPR007691">
    <property type="entry name" value="LpxD"/>
</dbReference>
<dbReference type="SUPFAM" id="SSF51161">
    <property type="entry name" value="Trimeric LpxA-like enzymes"/>
    <property type="match status" value="1"/>
</dbReference>
<dbReference type="Proteomes" id="UP000295066">
    <property type="component" value="Unassembled WGS sequence"/>
</dbReference>
<dbReference type="InterPro" id="IPR001451">
    <property type="entry name" value="Hexapep"/>
</dbReference>
<evidence type="ECO:0000256" key="2">
    <source>
        <dbReference type="ARBA" id="ARBA00022556"/>
    </source>
</evidence>
<evidence type="ECO:0000256" key="3">
    <source>
        <dbReference type="ARBA" id="ARBA00022679"/>
    </source>
</evidence>
<dbReference type="PANTHER" id="PTHR43378">
    <property type="entry name" value="UDP-3-O-ACYLGLUCOSAMINE N-ACYLTRANSFERASE"/>
    <property type="match status" value="1"/>
</dbReference>
<dbReference type="AlphaFoldDB" id="A0A4R8MGM8"/>
<organism evidence="6 7">
    <name type="scientific">Aminivibrio pyruvatiphilus</name>
    <dbReference type="NCBI Taxonomy" id="1005740"/>
    <lineage>
        <taxon>Bacteria</taxon>
        <taxon>Thermotogati</taxon>
        <taxon>Synergistota</taxon>
        <taxon>Synergistia</taxon>
        <taxon>Synergistales</taxon>
        <taxon>Aminobacteriaceae</taxon>
        <taxon>Aminivibrio</taxon>
    </lineage>
</organism>
<keyword evidence="4" id="KW-0443">Lipid metabolism</keyword>
<evidence type="ECO:0000256" key="5">
    <source>
        <dbReference type="ARBA" id="ARBA00023315"/>
    </source>
</evidence>
<comment type="caution">
    <text evidence="6">The sequence shown here is derived from an EMBL/GenBank/DDBJ whole genome shotgun (WGS) entry which is preliminary data.</text>
</comment>
<dbReference type="EMBL" id="SORI01000001">
    <property type="protein sequence ID" value="TDY65090.1"/>
    <property type="molecule type" value="Genomic_DNA"/>
</dbReference>
<dbReference type="GO" id="GO:0016410">
    <property type="term" value="F:N-acyltransferase activity"/>
    <property type="evidence" value="ECO:0007669"/>
    <property type="project" value="InterPro"/>
</dbReference>
<keyword evidence="7" id="KW-1185">Reference proteome</keyword>
<dbReference type="OrthoDB" id="9784739at2"/>
<dbReference type="NCBIfam" id="NF002060">
    <property type="entry name" value="PRK00892.1"/>
    <property type="match status" value="1"/>
</dbReference>
<keyword evidence="2" id="KW-0441">Lipid A biosynthesis</keyword>